<dbReference type="GO" id="GO:0000398">
    <property type="term" value="P:mRNA splicing, via spliceosome"/>
    <property type="evidence" value="ECO:0007669"/>
    <property type="project" value="InterPro"/>
</dbReference>
<evidence type="ECO:0000313" key="2">
    <source>
        <dbReference type="EMBL" id="CAF9916401.1"/>
    </source>
</evidence>
<dbReference type="InterPro" id="IPR007590">
    <property type="entry name" value="Saf4/Yju2"/>
</dbReference>
<accession>A0A8H3F8Z6</accession>
<dbReference type="OrthoDB" id="674963at2759"/>
<dbReference type="Proteomes" id="UP000664169">
    <property type="component" value="Unassembled WGS sequence"/>
</dbReference>
<proteinExistence type="predicted"/>
<sequence>MILLTFYGLRSIPNQTHSCKNIWLEDANSEADGAVFDEVYRLRRIYLAERLTDHSKGRKFNARKETPDEKYLNIQIYRFYIRCTRCSGEITFKTDPMNMDYVCERGARRNFEAWRPNDQPEETVEERLDRLEEEEADGDRDAMVELETKAQNLKSEEKIADALDAIRVRNAERNRVSQDDAQVVKALENNATQEEEGNEEEIRDAHLAKEAFRKKRLIEEEVIDINEKSDDYASVGLWKPVKKQKKTGRTSLLPGIVRKV</sequence>
<dbReference type="Pfam" id="PF04502">
    <property type="entry name" value="Saf4_Yju2"/>
    <property type="match status" value="1"/>
</dbReference>
<evidence type="ECO:0000313" key="3">
    <source>
        <dbReference type="Proteomes" id="UP000664169"/>
    </source>
</evidence>
<dbReference type="AlphaFoldDB" id="A0A8H3F8Z6"/>
<comment type="caution">
    <text evidence="2">The sequence shown here is derived from an EMBL/GenBank/DDBJ whole genome shotgun (WGS) entry which is preliminary data.</text>
</comment>
<dbReference type="EMBL" id="CAJPDQ010000011">
    <property type="protein sequence ID" value="CAF9916401.1"/>
    <property type="molecule type" value="Genomic_DNA"/>
</dbReference>
<reference evidence="2" key="1">
    <citation type="submission" date="2021-03" db="EMBL/GenBank/DDBJ databases">
        <authorList>
            <person name="Tagirdzhanova G."/>
        </authorList>
    </citation>
    <scope>NUCLEOTIDE SEQUENCE</scope>
</reference>
<keyword evidence="1" id="KW-0175">Coiled coil</keyword>
<dbReference type="GO" id="GO:0071006">
    <property type="term" value="C:U2-type catalytic step 1 spliceosome"/>
    <property type="evidence" value="ECO:0007669"/>
    <property type="project" value="TreeGrafter"/>
</dbReference>
<dbReference type="PANTHER" id="PTHR12111">
    <property type="entry name" value="SPLICING FACTOR YJU2"/>
    <property type="match status" value="1"/>
</dbReference>
<keyword evidence="3" id="KW-1185">Reference proteome</keyword>
<protein>
    <recommendedName>
        <fullName evidence="4">Splicing factor YJU2</fullName>
    </recommendedName>
</protein>
<name>A0A8H3F8Z6_9LECA</name>
<organism evidence="2 3">
    <name type="scientific">Gomphillus americanus</name>
    <dbReference type="NCBI Taxonomy" id="1940652"/>
    <lineage>
        <taxon>Eukaryota</taxon>
        <taxon>Fungi</taxon>
        <taxon>Dikarya</taxon>
        <taxon>Ascomycota</taxon>
        <taxon>Pezizomycotina</taxon>
        <taxon>Lecanoromycetes</taxon>
        <taxon>OSLEUM clade</taxon>
        <taxon>Ostropomycetidae</taxon>
        <taxon>Ostropales</taxon>
        <taxon>Graphidaceae</taxon>
        <taxon>Gomphilloideae</taxon>
        <taxon>Gomphillus</taxon>
    </lineage>
</organism>
<evidence type="ECO:0008006" key="4">
    <source>
        <dbReference type="Google" id="ProtNLM"/>
    </source>
</evidence>
<dbReference type="PANTHER" id="PTHR12111:SF1">
    <property type="entry name" value="SPLICING FACTOR YJU2"/>
    <property type="match status" value="1"/>
</dbReference>
<gene>
    <name evidence="2" type="ORF">GOMPHAMPRED_000988</name>
</gene>
<evidence type="ECO:0000256" key="1">
    <source>
        <dbReference type="SAM" id="Coils"/>
    </source>
</evidence>
<feature type="coiled-coil region" evidence="1">
    <location>
        <begin position="121"/>
        <end position="156"/>
    </location>
</feature>